<dbReference type="Proteomes" id="UP001199424">
    <property type="component" value="Unassembled WGS sequence"/>
</dbReference>
<name>A0AAE3DIC9_9FIRM</name>
<keyword evidence="2" id="KW-1185">Reference proteome</keyword>
<sequence>MADIRAFHAMRYTKSAGEAKGLTCPPYDIISEAERAAFLERNPHNVIRLELPRGEEPYKTAGKTLHTWLSDGTLRCDKDAGLYIYEEEFKTDVDHGEVRSLKGIVCLVRVEDFSAGVVLPHEETLSKAKKDRFELMKATNCNFSSIYSLYQDEKGETQKRIDRLSAGTPYCEFSDGLVTHRLWIVNDKQALEAFRADFAPRKLYIADGHHRYETAIHYRDYCRENAVWAPGSEFVMMTLVDMAHPGLVVFPTHRLVRGIEGFSAEKVLESCGEYFQIETLADKSEIAPRMKNAYDAGQKAFAFVYKNGDRMNYALLILKDAAVMEEFMPEKSEASRGLDVSVLHTLILERALGIDRENMASQKNLTYTRDLNEALSTVESDEMQCAFILNPTRVEEIGAVAAAGEKMPQKSTYFYPKLITGLVMNNLETPVED</sequence>
<dbReference type="PIRSF" id="PIRSF033563">
    <property type="entry name" value="UCP033563"/>
    <property type="match status" value="1"/>
</dbReference>
<dbReference type="EMBL" id="JAJEQC010000016">
    <property type="protein sequence ID" value="MCC2137793.1"/>
    <property type="molecule type" value="Genomic_DNA"/>
</dbReference>
<protein>
    <submittedName>
        <fullName evidence="1">DUF1015 domain-containing protein</fullName>
    </submittedName>
</protein>
<dbReference type="PANTHER" id="PTHR36454">
    <property type="entry name" value="LMO2823 PROTEIN"/>
    <property type="match status" value="1"/>
</dbReference>
<dbReference type="RefSeq" id="WP_308449939.1">
    <property type="nucleotide sequence ID" value="NZ_JAJEQC010000016.1"/>
</dbReference>
<dbReference type="AlphaFoldDB" id="A0AAE3DIC9"/>
<accession>A0AAE3DIC9</accession>
<dbReference type="InterPro" id="IPR008323">
    <property type="entry name" value="UCP033563"/>
</dbReference>
<organism evidence="1 2">
    <name type="scientific">Hominenteromicrobium mulieris</name>
    <dbReference type="NCBI Taxonomy" id="2885357"/>
    <lineage>
        <taxon>Bacteria</taxon>
        <taxon>Bacillati</taxon>
        <taxon>Bacillota</taxon>
        <taxon>Clostridia</taxon>
        <taxon>Eubacteriales</taxon>
        <taxon>Oscillospiraceae</taxon>
        <taxon>Hominenteromicrobium</taxon>
    </lineage>
</organism>
<evidence type="ECO:0000313" key="1">
    <source>
        <dbReference type="EMBL" id="MCC2137793.1"/>
    </source>
</evidence>
<gene>
    <name evidence="1" type="ORF">LKD31_12350</name>
</gene>
<comment type="caution">
    <text evidence="1">The sequence shown here is derived from an EMBL/GenBank/DDBJ whole genome shotgun (WGS) entry which is preliminary data.</text>
</comment>
<reference evidence="1" key="1">
    <citation type="submission" date="2021-10" db="EMBL/GenBank/DDBJ databases">
        <title>Anaerobic single-cell dispensing facilitates the cultivation of human gut bacteria.</title>
        <authorList>
            <person name="Afrizal A."/>
        </authorList>
    </citation>
    <scope>NUCLEOTIDE SEQUENCE</scope>
    <source>
        <strain evidence="1">CLA-AA-H250</strain>
    </source>
</reference>
<evidence type="ECO:0000313" key="2">
    <source>
        <dbReference type="Proteomes" id="UP001199424"/>
    </source>
</evidence>
<dbReference type="PANTHER" id="PTHR36454:SF1">
    <property type="entry name" value="DUF1015 DOMAIN-CONTAINING PROTEIN"/>
    <property type="match status" value="1"/>
</dbReference>
<proteinExistence type="predicted"/>
<dbReference type="Pfam" id="PF06245">
    <property type="entry name" value="DUF1015"/>
    <property type="match status" value="1"/>
</dbReference>